<evidence type="ECO:0000256" key="2">
    <source>
        <dbReference type="ARBA" id="ARBA00009984"/>
    </source>
</evidence>
<dbReference type="NCBIfam" id="TIGR01710">
    <property type="entry name" value="typeII_sec_gspG"/>
    <property type="match status" value="1"/>
</dbReference>
<dbReference type="Pfam" id="PF08334">
    <property type="entry name" value="T2SSG"/>
    <property type="match status" value="1"/>
</dbReference>
<reference evidence="12 13" key="1">
    <citation type="submission" date="2018-05" db="EMBL/GenBank/DDBJ databases">
        <title>Zavarzinia sp. HR-AS.</title>
        <authorList>
            <person name="Lee Y."/>
            <person name="Jeon C.O."/>
        </authorList>
    </citation>
    <scope>NUCLEOTIDE SEQUENCE [LARGE SCALE GENOMIC DNA]</scope>
    <source>
        <strain evidence="12 13">HR-AS</strain>
    </source>
</reference>
<evidence type="ECO:0000256" key="4">
    <source>
        <dbReference type="ARBA" id="ARBA00022475"/>
    </source>
</evidence>
<dbReference type="NCBIfam" id="TIGR02532">
    <property type="entry name" value="IV_pilin_GFxxxE"/>
    <property type="match status" value="1"/>
</dbReference>
<dbReference type="EMBL" id="QGLE01000002">
    <property type="protein sequence ID" value="PWR25355.1"/>
    <property type="molecule type" value="Genomic_DNA"/>
</dbReference>
<name>A0A317EJD0_9PROT</name>
<sequence length="148" mass="15937">MTTEKRYRVATGEDGYTLIELLVVLAILGLLVAIAVPRVVGYLEGSKVKTAEIQLAQIDAALDLYRLDLGDFPGEAQGLKALIEKPDGARVWNGPYLNRADGIIDPWSRPYLYKRAAGAKDYRLYSLGADGAEGGEGEAADIVAKGLK</sequence>
<dbReference type="PANTHER" id="PTHR30093:SF44">
    <property type="entry name" value="TYPE II SECRETION SYSTEM CORE PROTEIN G"/>
    <property type="match status" value="1"/>
</dbReference>
<dbReference type="InterPro" id="IPR000983">
    <property type="entry name" value="Bac_GSPG_pilin"/>
</dbReference>
<dbReference type="InterPro" id="IPR012902">
    <property type="entry name" value="N_methyl_site"/>
</dbReference>
<keyword evidence="6" id="KW-0997">Cell inner membrane</keyword>
<evidence type="ECO:0000259" key="11">
    <source>
        <dbReference type="Pfam" id="PF08334"/>
    </source>
</evidence>
<evidence type="ECO:0000256" key="7">
    <source>
        <dbReference type="ARBA" id="ARBA00022692"/>
    </source>
</evidence>
<dbReference type="PRINTS" id="PR00813">
    <property type="entry name" value="BCTERIALGSPG"/>
</dbReference>
<feature type="transmembrane region" description="Helical" evidence="10">
    <location>
        <begin position="16"/>
        <end position="40"/>
    </location>
</feature>
<evidence type="ECO:0000313" key="13">
    <source>
        <dbReference type="Proteomes" id="UP000245461"/>
    </source>
</evidence>
<evidence type="ECO:0000256" key="1">
    <source>
        <dbReference type="ARBA" id="ARBA00004377"/>
    </source>
</evidence>
<proteinExistence type="inferred from homology"/>
<evidence type="ECO:0000256" key="10">
    <source>
        <dbReference type="SAM" id="Phobius"/>
    </source>
</evidence>
<evidence type="ECO:0000256" key="5">
    <source>
        <dbReference type="ARBA" id="ARBA00022481"/>
    </source>
</evidence>
<dbReference type="GO" id="GO:0015627">
    <property type="term" value="C:type II protein secretion system complex"/>
    <property type="evidence" value="ECO:0007669"/>
    <property type="project" value="InterPro"/>
</dbReference>
<organism evidence="12 13">
    <name type="scientific">Zavarzinia aquatilis</name>
    <dbReference type="NCBI Taxonomy" id="2211142"/>
    <lineage>
        <taxon>Bacteria</taxon>
        <taxon>Pseudomonadati</taxon>
        <taxon>Pseudomonadota</taxon>
        <taxon>Alphaproteobacteria</taxon>
        <taxon>Rhodospirillales</taxon>
        <taxon>Zavarziniaceae</taxon>
        <taxon>Zavarzinia</taxon>
    </lineage>
</organism>
<dbReference type="InterPro" id="IPR013545">
    <property type="entry name" value="T2SS_protein-GspG_C"/>
</dbReference>
<accession>A0A317EJD0</accession>
<evidence type="ECO:0000313" key="12">
    <source>
        <dbReference type="EMBL" id="PWR25355.1"/>
    </source>
</evidence>
<keyword evidence="5" id="KW-0488">Methylation</keyword>
<dbReference type="PANTHER" id="PTHR30093">
    <property type="entry name" value="GENERAL SECRETION PATHWAY PROTEIN G"/>
    <property type="match status" value="1"/>
</dbReference>
<dbReference type="Gene3D" id="3.30.700.10">
    <property type="entry name" value="Glycoprotein, Type 4 Pilin"/>
    <property type="match status" value="1"/>
</dbReference>
<keyword evidence="7 10" id="KW-0812">Transmembrane</keyword>
<dbReference type="InterPro" id="IPR045584">
    <property type="entry name" value="Pilin-like"/>
</dbReference>
<keyword evidence="9 10" id="KW-0472">Membrane</keyword>
<protein>
    <recommendedName>
        <fullName evidence="3">Type II secretion system core protein G</fullName>
    </recommendedName>
</protein>
<feature type="domain" description="Type II secretion system protein GspG C-terminal" evidence="11">
    <location>
        <begin position="38"/>
        <end position="143"/>
    </location>
</feature>
<comment type="caution">
    <text evidence="12">The sequence shown here is derived from an EMBL/GenBank/DDBJ whole genome shotgun (WGS) entry which is preliminary data.</text>
</comment>
<dbReference type="GO" id="GO:0005886">
    <property type="term" value="C:plasma membrane"/>
    <property type="evidence" value="ECO:0007669"/>
    <property type="project" value="UniProtKB-SubCell"/>
</dbReference>
<dbReference type="Pfam" id="PF07963">
    <property type="entry name" value="N_methyl"/>
    <property type="match status" value="1"/>
</dbReference>
<keyword evidence="4" id="KW-1003">Cell membrane</keyword>
<evidence type="ECO:0000256" key="9">
    <source>
        <dbReference type="ARBA" id="ARBA00023136"/>
    </source>
</evidence>
<dbReference type="SUPFAM" id="SSF54523">
    <property type="entry name" value="Pili subunits"/>
    <property type="match status" value="1"/>
</dbReference>
<dbReference type="OrthoDB" id="9795612at2"/>
<keyword evidence="8 10" id="KW-1133">Transmembrane helix</keyword>
<evidence type="ECO:0000256" key="3">
    <source>
        <dbReference type="ARBA" id="ARBA00020042"/>
    </source>
</evidence>
<comment type="similarity">
    <text evidence="2">Belongs to the GSP G family.</text>
</comment>
<evidence type="ECO:0000256" key="8">
    <source>
        <dbReference type="ARBA" id="ARBA00022989"/>
    </source>
</evidence>
<evidence type="ECO:0000256" key="6">
    <source>
        <dbReference type="ARBA" id="ARBA00022519"/>
    </source>
</evidence>
<dbReference type="RefSeq" id="WP_109903719.1">
    <property type="nucleotide sequence ID" value="NZ_QGLE01000002.1"/>
</dbReference>
<comment type="subcellular location">
    <subcellularLocation>
        <location evidence="1">Cell inner membrane</location>
        <topology evidence="1">Single-pass membrane protein</topology>
    </subcellularLocation>
</comment>
<dbReference type="Proteomes" id="UP000245461">
    <property type="component" value="Unassembled WGS sequence"/>
</dbReference>
<dbReference type="InterPro" id="IPR010054">
    <property type="entry name" value="Type2_sec_GspG"/>
</dbReference>
<dbReference type="GO" id="GO:0015628">
    <property type="term" value="P:protein secretion by the type II secretion system"/>
    <property type="evidence" value="ECO:0007669"/>
    <property type="project" value="InterPro"/>
</dbReference>
<gene>
    <name evidence="12" type="primary">gspG</name>
    <name evidence="12" type="ORF">DKG74_06230</name>
</gene>
<keyword evidence="13" id="KW-1185">Reference proteome</keyword>
<dbReference type="AlphaFoldDB" id="A0A317EJD0"/>